<organism evidence="1 2">
    <name type="scientific">Oerskovia douganii</name>
    <dbReference type="NCBI Taxonomy" id="2762210"/>
    <lineage>
        <taxon>Bacteria</taxon>
        <taxon>Bacillati</taxon>
        <taxon>Actinomycetota</taxon>
        <taxon>Actinomycetes</taxon>
        <taxon>Micrococcales</taxon>
        <taxon>Cellulomonadaceae</taxon>
        <taxon>Oerskovia</taxon>
    </lineage>
</organism>
<gene>
    <name evidence="1" type="ORF">H9623_04695</name>
</gene>
<accession>A0A9D5YY60</accession>
<name>A0A9D5YY60_9CELL</name>
<keyword evidence="2" id="KW-1185">Reference proteome</keyword>
<reference evidence="1 2" key="1">
    <citation type="submission" date="2020-08" db="EMBL/GenBank/DDBJ databases">
        <title>A Genomic Blueprint of the Chicken Gut Microbiome.</title>
        <authorList>
            <person name="Gilroy R."/>
            <person name="Ravi A."/>
            <person name="Getino M."/>
            <person name="Pursley I."/>
            <person name="Horton D.L."/>
            <person name="Alikhan N.-F."/>
            <person name="Baker D."/>
            <person name="Gharbi K."/>
            <person name="Hall N."/>
            <person name="Watson M."/>
            <person name="Adriaenssens E.M."/>
            <person name="Foster-Nyarko E."/>
            <person name="Jarju S."/>
            <person name="Secka A."/>
            <person name="Antonio M."/>
            <person name="Oren A."/>
            <person name="Chaudhuri R."/>
            <person name="La Ragione R.M."/>
            <person name="Hildebrand F."/>
            <person name="Pallen M.J."/>
        </authorList>
    </citation>
    <scope>NUCLEOTIDE SEQUENCE [LARGE SCALE GENOMIC DNA]</scope>
    <source>
        <strain evidence="1 2">Sa1BUA8</strain>
    </source>
</reference>
<dbReference type="InterPro" id="IPR006540">
    <property type="entry name" value="Lactococcin_972"/>
</dbReference>
<dbReference type="Proteomes" id="UP000822993">
    <property type="component" value="Unassembled WGS sequence"/>
</dbReference>
<evidence type="ECO:0000313" key="2">
    <source>
        <dbReference type="Proteomes" id="UP000822993"/>
    </source>
</evidence>
<dbReference type="Pfam" id="PF09683">
    <property type="entry name" value="Lactococcin_972"/>
    <property type="match status" value="1"/>
</dbReference>
<proteinExistence type="predicted"/>
<dbReference type="AlphaFoldDB" id="A0A9D5YY60"/>
<protein>
    <submittedName>
        <fullName evidence="1">Uncharacterized protein</fullName>
    </submittedName>
</protein>
<sequence>MRRTGHHRCPVSTWLNPGPDARYPSSGGTWEYGFWNVKVRSCCTVDKCHGSTVVLNGNQSRSADTASGQRSTAEKSAVNIWSNDDAYCYRTC</sequence>
<evidence type="ECO:0000313" key="1">
    <source>
        <dbReference type="EMBL" id="MBE7699607.1"/>
    </source>
</evidence>
<dbReference type="EMBL" id="JACSPN010000004">
    <property type="protein sequence ID" value="MBE7699607.1"/>
    <property type="molecule type" value="Genomic_DNA"/>
</dbReference>
<comment type="caution">
    <text evidence="1">The sequence shown here is derived from an EMBL/GenBank/DDBJ whole genome shotgun (WGS) entry which is preliminary data.</text>
</comment>